<dbReference type="PIRSF" id="PIRSF005902">
    <property type="entry name" value="DNase_TatD"/>
    <property type="match status" value="1"/>
</dbReference>
<evidence type="ECO:0000256" key="3">
    <source>
        <dbReference type="ARBA" id="ARBA00022801"/>
    </source>
</evidence>
<dbReference type="FunFam" id="3.20.20.140:FF:000005">
    <property type="entry name" value="TatD family hydrolase"/>
    <property type="match status" value="1"/>
</dbReference>
<dbReference type="PROSITE" id="PS01091">
    <property type="entry name" value="TATD_3"/>
    <property type="match status" value="1"/>
</dbReference>
<keyword evidence="2 4" id="KW-0479">Metal-binding</keyword>
<dbReference type="AlphaFoldDB" id="A0A6C1B2B2"/>
<feature type="binding site" evidence="4">
    <location>
        <position position="151"/>
    </location>
    <ligand>
        <name>a divalent metal cation</name>
        <dbReference type="ChEBI" id="CHEBI:60240"/>
        <label>2</label>
    </ligand>
</feature>
<dbReference type="InterPro" id="IPR018228">
    <property type="entry name" value="DNase_TatD-rel_CS"/>
</dbReference>
<gene>
    <name evidence="5" type="ORF">G3580_07565</name>
</gene>
<name>A0A6C1B2B2_9RHOO</name>
<dbReference type="GO" id="GO:0046872">
    <property type="term" value="F:metal ion binding"/>
    <property type="evidence" value="ECO:0007669"/>
    <property type="project" value="UniProtKB-KW"/>
</dbReference>
<dbReference type="Gene3D" id="3.20.20.140">
    <property type="entry name" value="Metal-dependent hydrolases"/>
    <property type="match status" value="1"/>
</dbReference>
<feature type="binding site" evidence="4">
    <location>
        <position position="201"/>
    </location>
    <ligand>
        <name>a divalent metal cation</name>
        <dbReference type="ChEBI" id="CHEBI:60240"/>
        <label>1</label>
    </ligand>
</feature>
<proteinExistence type="inferred from homology"/>
<dbReference type="PANTHER" id="PTHR46124:SF3">
    <property type="entry name" value="HYDROLASE"/>
    <property type="match status" value="1"/>
</dbReference>
<dbReference type="KEGG" id="azq:G3580_07565"/>
<dbReference type="InterPro" id="IPR001130">
    <property type="entry name" value="TatD-like"/>
</dbReference>
<feature type="binding site" evidence="4">
    <location>
        <position position="92"/>
    </location>
    <ligand>
        <name>a divalent metal cation</name>
        <dbReference type="ChEBI" id="CHEBI:60240"/>
        <label>1</label>
    </ligand>
</feature>
<dbReference type="RefSeq" id="WP_173764678.1">
    <property type="nucleotide sequence ID" value="NZ_CP048836.1"/>
</dbReference>
<dbReference type="EMBL" id="CP048836">
    <property type="protein sequence ID" value="QID17513.1"/>
    <property type="molecule type" value="Genomic_DNA"/>
</dbReference>
<dbReference type="SUPFAM" id="SSF51556">
    <property type="entry name" value="Metallo-dependent hydrolases"/>
    <property type="match status" value="1"/>
</dbReference>
<keyword evidence="6" id="KW-1185">Reference proteome</keyword>
<feature type="binding site" evidence="4">
    <location>
        <position position="6"/>
    </location>
    <ligand>
        <name>a divalent metal cation</name>
        <dbReference type="ChEBI" id="CHEBI:60240"/>
        <label>1</label>
    </ligand>
</feature>
<protein>
    <submittedName>
        <fullName evidence="5">TatD family hydrolase</fullName>
    </submittedName>
</protein>
<evidence type="ECO:0000256" key="2">
    <source>
        <dbReference type="ARBA" id="ARBA00022723"/>
    </source>
</evidence>
<reference evidence="5 6" key="1">
    <citation type="submission" date="2020-02" db="EMBL/GenBank/DDBJ databases">
        <title>Nitrogenibacter mangrovi gen. nov., sp. nov. isolated from mangrove sediment, a denitrifying betaproteobacterium.</title>
        <authorList>
            <person name="Liao H."/>
            <person name="Tian Y."/>
        </authorList>
    </citation>
    <scope>NUCLEOTIDE SEQUENCE [LARGE SCALE GENOMIC DNA]</scope>
    <source>
        <strain evidence="5 6">M9-3-2</strain>
    </source>
</reference>
<evidence type="ECO:0000313" key="5">
    <source>
        <dbReference type="EMBL" id="QID17513.1"/>
    </source>
</evidence>
<dbReference type="CDD" id="cd01310">
    <property type="entry name" value="TatD_DNAse"/>
    <property type="match status" value="1"/>
</dbReference>
<dbReference type="PROSITE" id="PS01137">
    <property type="entry name" value="TATD_1"/>
    <property type="match status" value="1"/>
</dbReference>
<dbReference type="PANTHER" id="PTHR46124">
    <property type="entry name" value="D-AMINOACYL-TRNA DEACYLASE"/>
    <property type="match status" value="1"/>
</dbReference>
<evidence type="ECO:0000313" key="6">
    <source>
        <dbReference type="Proteomes" id="UP000501991"/>
    </source>
</evidence>
<dbReference type="GO" id="GO:0005829">
    <property type="term" value="C:cytosol"/>
    <property type="evidence" value="ECO:0007669"/>
    <property type="project" value="TreeGrafter"/>
</dbReference>
<accession>A0A6C1B2B2</accession>
<dbReference type="InterPro" id="IPR032466">
    <property type="entry name" value="Metal_Hydrolase"/>
</dbReference>
<dbReference type="PROSITE" id="PS01090">
    <property type="entry name" value="TATD_2"/>
    <property type="match status" value="1"/>
</dbReference>
<dbReference type="GO" id="GO:0016788">
    <property type="term" value="F:hydrolase activity, acting on ester bonds"/>
    <property type="evidence" value="ECO:0007669"/>
    <property type="project" value="InterPro"/>
</dbReference>
<feature type="binding site" evidence="4">
    <location>
        <position position="128"/>
    </location>
    <ligand>
        <name>a divalent metal cation</name>
        <dbReference type="ChEBI" id="CHEBI:60240"/>
        <label>2</label>
    </ligand>
</feature>
<keyword evidence="3 5" id="KW-0378">Hydrolase</keyword>
<evidence type="ECO:0000256" key="1">
    <source>
        <dbReference type="ARBA" id="ARBA00009275"/>
    </source>
</evidence>
<feature type="binding site" evidence="4">
    <location>
        <position position="8"/>
    </location>
    <ligand>
        <name>a divalent metal cation</name>
        <dbReference type="ChEBI" id="CHEBI:60240"/>
        <label>1</label>
    </ligand>
</feature>
<organism evidence="5 6">
    <name type="scientific">Nitrogeniibacter mangrovi</name>
    <dbReference type="NCBI Taxonomy" id="2016596"/>
    <lineage>
        <taxon>Bacteria</taxon>
        <taxon>Pseudomonadati</taxon>
        <taxon>Pseudomonadota</taxon>
        <taxon>Betaproteobacteria</taxon>
        <taxon>Rhodocyclales</taxon>
        <taxon>Zoogloeaceae</taxon>
        <taxon>Nitrogeniibacter</taxon>
    </lineage>
</organism>
<dbReference type="Proteomes" id="UP000501991">
    <property type="component" value="Chromosome"/>
</dbReference>
<sequence length="260" mass="27300">MLIDTHCHLDAAEFAADRAAVIDRARAAGVAGFVVPGVTAAGFDGLDELADATPGMARAFGLHPLYIDCARQADLDLLAARLEREDVVAVGEIGLDGFVPTPTLETQLPWFEAQLALARRAGLPVILHVRRAVDAITAAVRRAGVAGGIAHAFNGSEQQARQLAALGFKFGFGGTLTYPGSRRIRALAQALPLEWIVLETDAPDIAPVWARGQRNEPATVARIAQELAELRGLSVEAVIEATGRNALAVLPRLGAVLAAA</sequence>
<evidence type="ECO:0000256" key="4">
    <source>
        <dbReference type="PIRSR" id="PIRSR005902-1"/>
    </source>
</evidence>
<dbReference type="Pfam" id="PF01026">
    <property type="entry name" value="TatD_DNase"/>
    <property type="match status" value="1"/>
</dbReference>
<comment type="similarity">
    <text evidence="1">Belongs to the metallo-dependent hydrolases superfamily. TatD-type hydrolase family.</text>
</comment>